<keyword evidence="3 8" id="KW-0812">Transmembrane</keyword>
<name>Q0CMK0_ASPTN</name>
<evidence type="ECO:0000256" key="3">
    <source>
        <dbReference type="ARBA" id="ARBA00022692"/>
    </source>
</evidence>
<feature type="compositionally biased region" description="Polar residues" evidence="9">
    <location>
        <begin position="546"/>
        <end position="558"/>
    </location>
</feature>
<evidence type="ECO:0000256" key="8">
    <source>
        <dbReference type="RuleBase" id="RU003857"/>
    </source>
</evidence>
<dbReference type="InterPro" id="IPR013099">
    <property type="entry name" value="K_chnl_dom"/>
</dbReference>
<organism evidence="12 13">
    <name type="scientific">Aspergillus terreus (strain NIH 2624 / FGSC A1156)</name>
    <dbReference type="NCBI Taxonomy" id="341663"/>
    <lineage>
        <taxon>Eukaryota</taxon>
        <taxon>Fungi</taxon>
        <taxon>Dikarya</taxon>
        <taxon>Ascomycota</taxon>
        <taxon>Pezizomycotina</taxon>
        <taxon>Eurotiomycetes</taxon>
        <taxon>Eurotiomycetidae</taxon>
        <taxon>Eurotiales</taxon>
        <taxon>Aspergillaceae</taxon>
        <taxon>Aspergillus</taxon>
        <taxon>Aspergillus subgen. Circumdati</taxon>
    </lineage>
</organism>
<dbReference type="GO" id="GO:0005886">
    <property type="term" value="C:plasma membrane"/>
    <property type="evidence" value="ECO:0007669"/>
    <property type="project" value="TreeGrafter"/>
</dbReference>
<evidence type="ECO:0000256" key="10">
    <source>
        <dbReference type="SAM" id="Phobius"/>
    </source>
</evidence>
<evidence type="ECO:0000256" key="1">
    <source>
        <dbReference type="ARBA" id="ARBA00004141"/>
    </source>
</evidence>
<evidence type="ECO:0000313" key="12">
    <source>
        <dbReference type="EMBL" id="EAU34153.1"/>
    </source>
</evidence>
<sequence length="692" mass="77367">MTPRKLEKLHGRPPRRHRLLCAPFNLRPPDDDDPQDWWFASTAIPLIAATTAPFANVMSIVALAMPWKSHIVDGQTTPDGGLLEVSIKDPSWCLALNATSLACGLAGNVFLLFNFTRTVRYIHALPLSIILWALAMGIVSIHRTIIGKIAHNEQLIAITSATAIYDGPDGPEQIFSQAYWYAVIAAVQYSLLTIILMVNITGYLLGHYPQHFALTDHQRTLILQTTAFGVWLIIGAAVFQRVIGISFAEGLYFSDITILTLGFGDIAPSTTVARGLVFPYAVIGIIILGLIVNSINKFFREIQDTNVLRKHIEKRRAATFEHASTLENLHPPVGANNNLDREATQITYRPHNSRKRPITSTITAFYHSTIGRPPLGEMKEEKDRFAAMRAIQSETVYFRRWYRLILSVLAFGTLWTCGAAVFWTLEAKLTYFEALYFAFCSLLTIGYGDITPTTNASKPFFVVWSLLAIPTMTTLISEMSDTIVAGFKRATSLVADWTVLPKTALYKDVLRKLPLVSAVLQRREERRRVEQGFLVGTGDLEPSRAESPSASQPSTQRVRSSEGKSTEETASPQDMARRLAYAIQQTAHDVTTGQAKEYTYDEWVAFTQMIRFTDSSPDEPVLNEDEYGVLNWDWIGPGSPLVAVQTEPEWVLHRLCESLIRFVSQQGRGPGRSSADEDAPTLRKEHDVKYEE</sequence>
<evidence type="ECO:0000256" key="7">
    <source>
        <dbReference type="ARBA" id="ARBA00023303"/>
    </source>
</evidence>
<dbReference type="GO" id="GO:0015271">
    <property type="term" value="F:outward rectifier potassium channel activity"/>
    <property type="evidence" value="ECO:0007669"/>
    <property type="project" value="TreeGrafter"/>
</dbReference>
<keyword evidence="5 8" id="KW-0406">Ion transport</keyword>
<feature type="transmembrane region" description="Helical" evidence="10">
    <location>
        <begin position="277"/>
        <end position="295"/>
    </location>
</feature>
<dbReference type="PANTHER" id="PTHR11003">
    <property type="entry name" value="POTASSIUM CHANNEL, SUBFAMILY K"/>
    <property type="match status" value="1"/>
</dbReference>
<dbReference type="VEuPathDB" id="FungiDB:ATEG_05084"/>
<keyword evidence="2 8" id="KW-0813">Transport</keyword>
<dbReference type="GO" id="GO:0022841">
    <property type="term" value="F:potassium ion leak channel activity"/>
    <property type="evidence" value="ECO:0007669"/>
    <property type="project" value="TreeGrafter"/>
</dbReference>
<dbReference type="InterPro" id="IPR003280">
    <property type="entry name" value="2pore_dom_K_chnl"/>
</dbReference>
<feature type="region of interest" description="Disordered" evidence="9">
    <location>
        <begin position="666"/>
        <end position="692"/>
    </location>
</feature>
<dbReference type="AlphaFoldDB" id="Q0CMK0"/>
<dbReference type="eggNOG" id="KOG1418">
    <property type="taxonomic scope" value="Eukaryota"/>
</dbReference>
<proteinExistence type="inferred from homology"/>
<feature type="region of interest" description="Disordered" evidence="9">
    <location>
        <begin position="533"/>
        <end position="574"/>
    </location>
</feature>
<dbReference type="PANTHER" id="PTHR11003:SF342">
    <property type="entry name" value="OUTWARD-RECTIFIER POTASSIUM CHANNEL TOK1"/>
    <property type="match status" value="1"/>
</dbReference>
<dbReference type="HOGENOM" id="CLU_013394_1_0_1"/>
<accession>Q0CMK0</accession>
<feature type="domain" description="Potassium channel" evidence="11">
    <location>
        <begin position="229"/>
        <end position="300"/>
    </location>
</feature>
<comment type="similarity">
    <text evidence="8">Belongs to the two pore domain potassium channel (TC 1.A.1.8) family.</text>
</comment>
<dbReference type="STRING" id="341663.Q0CMK0"/>
<dbReference type="Proteomes" id="UP000007963">
    <property type="component" value="Unassembled WGS sequence"/>
</dbReference>
<keyword evidence="7 8" id="KW-0407">Ion channel</keyword>
<evidence type="ECO:0000259" key="11">
    <source>
        <dbReference type="Pfam" id="PF07885"/>
    </source>
</evidence>
<dbReference type="Pfam" id="PF07885">
    <property type="entry name" value="Ion_trans_2"/>
    <property type="match status" value="2"/>
</dbReference>
<dbReference type="GO" id="GO:0030322">
    <property type="term" value="P:stabilization of membrane potential"/>
    <property type="evidence" value="ECO:0007669"/>
    <property type="project" value="TreeGrafter"/>
</dbReference>
<gene>
    <name evidence="12" type="ORF">ATEG_05084</name>
</gene>
<reference evidence="13" key="1">
    <citation type="submission" date="2005-09" db="EMBL/GenBank/DDBJ databases">
        <title>Annotation of the Aspergillus terreus NIH2624 genome.</title>
        <authorList>
            <person name="Birren B.W."/>
            <person name="Lander E.S."/>
            <person name="Galagan J.E."/>
            <person name="Nusbaum C."/>
            <person name="Devon K."/>
            <person name="Henn M."/>
            <person name="Ma L.-J."/>
            <person name="Jaffe D.B."/>
            <person name="Butler J."/>
            <person name="Alvarez P."/>
            <person name="Gnerre S."/>
            <person name="Grabherr M."/>
            <person name="Kleber M."/>
            <person name="Mauceli E.W."/>
            <person name="Brockman W."/>
            <person name="Rounsley S."/>
            <person name="Young S.K."/>
            <person name="LaButti K."/>
            <person name="Pushparaj V."/>
            <person name="DeCaprio D."/>
            <person name="Crawford M."/>
            <person name="Koehrsen M."/>
            <person name="Engels R."/>
            <person name="Montgomery P."/>
            <person name="Pearson M."/>
            <person name="Howarth C."/>
            <person name="Larson L."/>
            <person name="Luoma S."/>
            <person name="White J."/>
            <person name="Alvarado L."/>
            <person name="Kodira C.D."/>
            <person name="Zeng Q."/>
            <person name="Oleary S."/>
            <person name="Yandava C."/>
            <person name="Denning D.W."/>
            <person name="Nierman W.C."/>
            <person name="Milne T."/>
            <person name="Madden K."/>
        </authorList>
    </citation>
    <scope>NUCLEOTIDE SEQUENCE [LARGE SCALE GENOMIC DNA]</scope>
    <source>
        <strain evidence="13">NIH 2624 / FGSC A1156</strain>
    </source>
</reference>
<feature type="transmembrane region" description="Helical" evidence="10">
    <location>
        <begin position="221"/>
        <end position="239"/>
    </location>
</feature>
<evidence type="ECO:0000313" key="13">
    <source>
        <dbReference type="Proteomes" id="UP000007963"/>
    </source>
</evidence>
<evidence type="ECO:0000256" key="5">
    <source>
        <dbReference type="ARBA" id="ARBA00023065"/>
    </source>
</evidence>
<feature type="transmembrane region" description="Helical" evidence="10">
    <location>
        <begin position="37"/>
        <end position="65"/>
    </location>
</feature>
<protein>
    <recommendedName>
        <fullName evidence="11">Potassium channel domain-containing protein</fullName>
    </recommendedName>
</protein>
<comment type="subcellular location">
    <subcellularLocation>
        <location evidence="1">Membrane</location>
        <topology evidence="1">Multi-pass membrane protein</topology>
    </subcellularLocation>
</comment>
<dbReference type="PRINTS" id="PR01333">
    <property type="entry name" value="2POREKCHANEL"/>
</dbReference>
<evidence type="ECO:0000256" key="6">
    <source>
        <dbReference type="ARBA" id="ARBA00023136"/>
    </source>
</evidence>
<dbReference type="FunFam" id="1.10.287.70:FF:000182">
    <property type="entry name" value="Outward-rectifier potassium channel TOK1"/>
    <property type="match status" value="1"/>
</dbReference>
<dbReference type="OMA" id="DWWFAST"/>
<feature type="transmembrane region" description="Helical" evidence="10">
    <location>
        <begin position="429"/>
        <end position="448"/>
    </location>
</feature>
<dbReference type="EMBL" id="CH476600">
    <property type="protein sequence ID" value="EAU34153.1"/>
    <property type="molecule type" value="Genomic_DNA"/>
</dbReference>
<feature type="transmembrane region" description="Helical" evidence="10">
    <location>
        <begin position="121"/>
        <end position="141"/>
    </location>
</feature>
<dbReference type="RefSeq" id="XP_001214262.1">
    <property type="nucleotide sequence ID" value="XM_001214262.1"/>
</dbReference>
<evidence type="ECO:0000256" key="2">
    <source>
        <dbReference type="ARBA" id="ARBA00022448"/>
    </source>
</evidence>
<feature type="transmembrane region" description="Helical" evidence="10">
    <location>
        <begin position="178"/>
        <end position="201"/>
    </location>
</feature>
<feature type="compositionally biased region" description="Basic and acidic residues" evidence="9">
    <location>
        <begin position="680"/>
        <end position="692"/>
    </location>
</feature>
<feature type="transmembrane region" description="Helical" evidence="10">
    <location>
        <begin position="460"/>
        <end position="477"/>
    </location>
</feature>
<evidence type="ECO:0000256" key="9">
    <source>
        <dbReference type="SAM" id="MobiDB-lite"/>
    </source>
</evidence>
<keyword evidence="4 10" id="KW-1133">Transmembrane helix</keyword>
<feature type="domain" description="Potassium channel" evidence="11">
    <location>
        <begin position="413"/>
        <end position="483"/>
    </location>
</feature>
<evidence type="ECO:0000256" key="4">
    <source>
        <dbReference type="ARBA" id="ARBA00022989"/>
    </source>
</evidence>
<keyword evidence="6 10" id="KW-0472">Membrane</keyword>
<dbReference type="OrthoDB" id="297496at2759"/>
<dbReference type="Gene3D" id="1.10.287.70">
    <property type="match status" value="2"/>
</dbReference>
<feature type="transmembrane region" description="Helical" evidence="10">
    <location>
        <begin position="401"/>
        <end position="423"/>
    </location>
</feature>
<dbReference type="GeneID" id="4321175"/>
<feature type="transmembrane region" description="Helical" evidence="10">
    <location>
        <begin position="92"/>
        <end position="115"/>
    </location>
</feature>
<dbReference type="SUPFAM" id="SSF81324">
    <property type="entry name" value="Voltage-gated potassium channels"/>
    <property type="match status" value="2"/>
</dbReference>